<dbReference type="InterPro" id="IPR036291">
    <property type="entry name" value="NAD(P)-bd_dom_sf"/>
</dbReference>
<dbReference type="SUPFAM" id="SSF51735">
    <property type="entry name" value="NAD(P)-binding Rossmann-fold domains"/>
    <property type="match status" value="1"/>
</dbReference>
<accession>A0A2Z5R2M0</accession>
<gene>
    <name evidence="1" type="ORF">RA11412_2644</name>
</gene>
<dbReference type="Gene3D" id="3.40.50.720">
    <property type="entry name" value="NAD(P)-binding Rossmann-like Domain"/>
    <property type="match status" value="1"/>
</dbReference>
<sequence>MVGSVLMKRMLEESDFNDIPPVFFTTSNVGGEAPPSTARLNLLR</sequence>
<dbReference type="AlphaFoldDB" id="A0A2Z5R2M0"/>
<dbReference type="EMBL" id="AP017895">
    <property type="protein sequence ID" value="BAV88943.1"/>
    <property type="molecule type" value="Genomic_DNA"/>
</dbReference>
<keyword evidence="2" id="KW-1185">Reference proteome</keyword>
<name>A0A2Z5R2M0_9MICC</name>
<protein>
    <submittedName>
        <fullName evidence="1">Aspartate-semialdehyde dehydrogenase</fullName>
    </submittedName>
</protein>
<evidence type="ECO:0000313" key="1">
    <source>
        <dbReference type="EMBL" id="BAV88943.1"/>
    </source>
</evidence>
<proteinExistence type="predicted"/>
<reference evidence="1 2" key="1">
    <citation type="submission" date="2016-10" db="EMBL/GenBank/DDBJ databases">
        <title>Genome sequence of Rothia aeria strain JCM11412.</title>
        <authorList>
            <person name="Nambu T."/>
        </authorList>
    </citation>
    <scope>NUCLEOTIDE SEQUENCE [LARGE SCALE GENOMIC DNA]</scope>
    <source>
        <strain evidence="1 2">JCM 11412</strain>
    </source>
</reference>
<evidence type="ECO:0000313" key="2">
    <source>
        <dbReference type="Proteomes" id="UP000250241"/>
    </source>
</evidence>
<dbReference type="Proteomes" id="UP000250241">
    <property type="component" value="Chromosome"/>
</dbReference>
<dbReference type="KEGG" id="raj:RA11412_2644"/>
<organism evidence="1 2">
    <name type="scientific">Rothia aeria</name>
    <dbReference type="NCBI Taxonomy" id="172042"/>
    <lineage>
        <taxon>Bacteria</taxon>
        <taxon>Bacillati</taxon>
        <taxon>Actinomycetota</taxon>
        <taxon>Actinomycetes</taxon>
        <taxon>Micrococcales</taxon>
        <taxon>Micrococcaceae</taxon>
        <taxon>Rothia</taxon>
    </lineage>
</organism>